<evidence type="ECO:0000256" key="1">
    <source>
        <dbReference type="SAM" id="Phobius"/>
    </source>
</evidence>
<name>A0A6P5YA60_DURZI</name>
<dbReference type="Proteomes" id="UP000515121">
    <property type="component" value="Unplaced"/>
</dbReference>
<dbReference type="KEGG" id="dzi:111290315"/>
<dbReference type="PANTHER" id="PTHR33429:SF23">
    <property type="entry name" value="OS02G0709350 PROTEIN"/>
    <property type="match status" value="1"/>
</dbReference>
<proteinExistence type="predicted"/>
<keyword evidence="1" id="KW-1133">Transmembrane helix</keyword>
<keyword evidence="2" id="KW-1185">Reference proteome</keyword>
<dbReference type="OrthoDB" id="1738567at2759"/>
<reference evidence="3" key="1">
    <citation type="submission" date="2025-08" db="UniProtKB">
        <authorList>
            <consortium name="RefSeq"/>
        </authorList>
    </citation>
    <scope>IDENTIFICATION</scope>
    <source>
        <tissue evidence="3">Fruit stalk</tissue>
    </source>
</reference>
<dbReference type="PANTHER" id="PTHR33429">
    <property type="entry name" value="OS02G0708000 PROTEIN-RELATED"/>
    <property type="match status" value="1"/>
</dbReference>
<evidence type="ECO:0000313" key="3">
    <source>
        <dbReference type="RefSeq" id="XP_022737348.1"/>
    </source>
</evidence>
<protein>
    <submittedName>
        <fullName evidence="3">Uncharacterized protein LOC111290315</fullName>
    </submittedName>
</protein>
<keyword evidence="1" id="KW-0472">Membrane</keyword>
<dbReference type="RefSeq" id="XP_022737348.1">
    <property type="nucleotide sequence ID" value="XM_022881613.1"/>
</dbReference>
<feature type="transmembrane region" description="Helical" evidence="1">
    <location>
        <begin position="43"/>
        <end position="63"/>
    </location>
</feature>
<organism evidence="2 3">
    <name type="scientific">Durio zibethinus</name>
    <name type="common">Durian</name>
    <dbReference type="NCBI Taxonomy" id="66656"/>
    <lineage>
        <taxon>Eukaryota</taxon>
        <taxon>Viridiplantae</taxon>
        <taxon>Streptophyta</taxon>
        <taxon>Embryophyta</taxon>
        <taxon>Tracheophyta</taxon>
        <taxon>Spermatophyta</taxon>
        <taxon>Magnoliopsida</taxon>
        <taxon>eudicotyledons</taxon>
        <taxon>Gunneridae</taxon>
        <taxon>Pentapetalae</taxon>
        <taxon>rosids</taxon>
        <taxon>malvids</taxon>
        <taxon>Malvales</taxon>
        <taxon>Malvaceae</taxon>
        <taxon>Helicteroideae</taxon>
        <taxon>Durio</taxon>
    </lineage>
</organism>
<dbReference type="GeneID" id="111290315"/>
<dbReference type="AlphaFoldDB" id="A0A6P5YA60"/>
<gene>
    <name evidence="3" type="primary">LOC111290315</name>
</gene>
<evidence type="ECO:0000313" key="2">
    <source>
        <dbReference type="Proteomes" id="UP000515121"/>
    </source>
</evidence>
<sequence>MESAISTLPQVQGQQQGDIGSSQAAAAAAATAASSSSSSSGSIGPFFAVISVLTVLAIVSCVVGRICIRRRTAVPVTPLDTIKDGGCLGWLKRKCRHCMAGEMEVGAKVMSFGDDKNNNAHRPQEIEDLTTYHRELLFMSPGKAFNRMQGG</sequence>
<accession>A0A6P5YA60</accession>
<keyword evidence="1" id="KW-0812">Transmembrane</keyword>